<dbReference type="EMBL" id="MLAK01001265">
    <property type="protein sequence ID" value="OHS95089.1"/>
    <property type="molecule type" value="Genomic_DNA"/>
</dbReference>
<comment type="caution">
    <text evidence="2">The sequence shown here is derived from an EMBL/GenBank/DDBJ whole genome shotgun (WGS) entry which is preliminary data.</text>
</comment>
<proteinExistence type="predicted"/>
<feature type="compositionally biased region" description="Low complexity" evidence="1">
    <location>
        <begin position="472"/>
        <end position="494"/>
    </location>
</feature>
<feature type="region of interest" description="Disordered" evidence="1">
    <location>
        <begin position="383"/>
        <end position="508"/>
    </location>
</feature>
<feature type="compositionally biased region" description="Basic and acidic residues" evidence="1">
    <location>
        <begin position="433"/>
        <end position="448"/>
    </location>
</feature>
<protein>
    <submittedName>
        <fullName evidence="2">Uncharacterized protein</fullName>
    </submittedName>
</protein>
<feature type="compositionally biased region" description="Acidic residues" evidence="1">
    <location>
        <begin position="383"/>
        <end position="397"/>
    </location>
</feature>
<organism evidence="2 3">
    <name type="scientific">Tritrichomonas foetus</name>
    <dbReference type="NCBI Taxonomy" id="1144522"/>
    <lineage>
        <taxon>Eukaryota</taxon>
        <taxon>Metamonada</taxon>
        <taxon>Parabasalia</taxon>
        <taxon>Tritrichomonadida</taxon>
        <taxon>Tritrichomonadidae</taxon>
        <taxon>Tritrichomonas</taxon>
    </lineage>
</organism>
<name>A0A1J4J8S0_9EUKA</name>
<dbReference type="RefSeq" id="XP_068348226.1">
    <property type="nucleotide sequence ID" value="XM_068512207.1"/>
</dbReference>
<dbReference type="AlphaFoldDB" id="A0A1J4J8S0"/>
<dbReference type="GeneID" id="94846911"/>
<sequence length="674" mass="77316">MHRKEHCPIPRLDLIDQSRHYSQHVDKLQKSKPMINTTCPGPVQHFAIAHKEKEREWEYADRMSKQLYAKIPKNEKYIKTKKAPKTIRMESAYSDRKLPNRPQFNLRTNLFVNNSPMDSKSSKLSDTASSHFFLTQPRPDSSMRSRSTVTTTTYENNIKRYQFNGQRIQAEDGNSIDEQVSRLNSRFRKTFWVGHGELHNYNNFNESFSPIQPKDTHRKTEVNKTNTIKNVSEYNKSNKSHKMNETIGKTKFGSKKITNRKKQIKPKKTLSYENITKNGKKKTKINIESDSDDENENSEIIFPNSDNGANKNDIYNYNDNKGFEENSGDLVEYDEFEYSCRNKDQMSSIILLQSDVESFEAYEFSISAAQHVLDVPEQILEEGDEEEEQQENIEILEETSSSSSSSSSSTSISAKVLDSQNSEPKLEEEEVHENEIQKGEEVHENEILKEEEEDPEKKVAQTDILTSKEENTSSYSSSSSSSSSSNCYEYNSYNQDESPEAQQKKKEAENIAQLRESLNRFKPPQDTKPIVFSNDSTSLAIRSSFSDNGLKNRSSDFIFNQSISSKGRLRKRKTLNSIQFQGTPKTMIKTQSYRSPLTERRSQKDRGSIGLVQSKSEIYETFMNAPVLYVDEPPTTVELASDELPQILSLHGMANMQHINSLIKKTKIESSTSS</sequence>
<evidence type="ECO:0000313" key="2">
    <source>
        <dbReference type="EMBL" id="OHS95089.1"/>
    </source>
</evidence>
<feature type="region of interest" description="Disordered" evidence="1">
    <location>
        <begin position="283"/>
        <end position="313"/>
    </location>
</feature>
<evidence type="ECO:0000313" key="3">
    <source>
        <dbReference type="Proteomes" id="UP000179807"/>
    </source>
</evidence>
<dbReference type="VEuPathDB" id="TrichDB:TRFO_38707"/>
<feature type="compositionally biased region" description="Basic and acidic residues" evidence="1">
    <location>
        <begin position="455"/>
        <end position="471"/>
    </location>
</feature>
<accession>A0A1J4J8S0</accession>
<evidence type="ECO:0000256" key="1">
    <source>
        <dbReference type="SAM" id="MobiDB-lite"/>
    </source>
</evidence>
<reference evidence="2" key="1">
    <citation type="submission" date="2016-10" db="EMBL/GenBank/DDBJ databases">
        <authorList>
            <person name="Benchimol M."/>
            <person name="Almeida L.G."/>
            <person name="Vasconcelos A.T."/>
            <person name="Perreira-Neves A."/>
            <person name="Rosa I.A."/>
            <person name="Tasca T."/>
            <person name="Bogo M.R."/>
            <person name="de Souza W."/>
        </authorList>
    </citation>
    <scope>NUCLEOTIDE SEQUENCE [LARGE SCALE GENOMIC DNA]</scope>
    <source>
        <strain evidence="2">K</strain>
    </source>
</reference>
<keyword evidence="3" id="KW-1185">Reference proteome</keyword>
<gene>
    <name evidence="2" type="ORF">TRFO_38707</name>
</gene>
<dbReference type="Proteomes" id="UP000179807">
    <property type="component" value="Unassembled WGS sequence"/>
</dbReference>
<feature type="compositionally biased region" description="Low complexity" evidence="1">
    <location>
        <begin position="398"/>
        <end position="413"/>
    </location>
</feature>